<dbReference type="SUPFAM" id="SSF51735">
    <property type="entry name" value="NAD(P)-binding Rossmann-fold domains"/>
    <property type="match status" value="1"/>
</dbReference>
<dbReference type="AlphaFoldDB" id="A0A918IMS4"/>
<dbReference type="PANTHER" id="PTHR43544">
    <property type="entry name" value="SHORT-CHAIN DEHYDROGENASE/REDUCTASE"/>
    <property type="match status" value="1"/>
</dbReference>
<accession>A0A918IMS4</accession>
<dbReference type="InterPro" id="IPR002347">
    <property type="entry name" value="SDR_fam"/>
</dbReference>
<dbReference type="Gene3D" id="3.40.50.720">
    <property type="entry name" value="NAD(P)-binding Rossmann-like Domain"/>
    <property type="match status" value="2"/>
</dbReference>
<dbReference type="Pfam" id="PF00106">
    <property type="entry name" value="adh_short"/>
    <property type="match status" value="1"/>
</dbReference>
<proteinExistence type="predicted"/>
<dbReference type="CDD" id="cd05233">
    <property type="entry name" value="SDR_c"/>
    <property type="match status" value="1"/>
</dbReference>
<dbReference type="RefSeq" id="WP_229797133.1">
    <property type="nucleotide sequence ID" value="NZ_BMWP01000002.1"/>
</dbReference>
<comment type="caution">
    <text evidence="1">The sequence shown here is derived from an EMBL/GenBank/DDBJ whole genome shotgun (WGS) entry which is preliminary data.</text>
</comment>
<dbReference type="EMBL" id="BMWP01000002">
    <property type="protein sequence ID" value="GGW22986.1"/>
    <property type="molecule type" value="Genomic_DNA"/>
</dbReference>
<evidence type="ECO:0000313" key="1">
    <source>
        <dbReference type="EMBL" id="GGW22986.1"/>
    </source>
</evidence>
<protein>
    <submittedName>
        <fullName evidence="1">Oxidoreductase</fullName>
    </submittedName>
</protein>
<reference evidence="1" key="2">
    <citation type="submission" date="2020-09" db="EMBL/GenBank/DDBJ databases">
        <authorList>
            <person name="Sun Q."/>
            <person name="Kim S."/>
        </authorList>
    </citation>
    <scope>NUCLEOTIDE SEQUENCE</scope>
    <source>
        <strain evidence="1">KCTC 12113</strain>
    </source>
</reference>
<dbReference type="GO" id="GO:0005737">
    <property type="term" value="C:cytoplasm"/>
    <property type="evidence" value="ECO:0007669"/>
    <property type="project" value="TreeGrafter"/>
</dbReference>
<sequence length="522" mass="59486">MESRSIEIMDKQENVVTSEELDQCIAILNRLVENGHTILELQEEKRIALLKAAGKVSRPSRDQFKQRKKDAAKAAKRKIIERDRHARKETGIRSAREAAVFVAPKLLNAPLPKTMEELELESPRNCYVCKAVYTKLHHFYDSMCPECAEFNYAKRFQTADLTGQVAIVTGSRLKIGYHITLMLLRAGATVVATTRFPVDSALRFSREDDFHEWGHRLKIHGLDLRHIPSVEIFCNFIEQQYSRLDILINNAAQTVRRPAGFYQHLMKNEDIPYQDLPSFAREVLEDHNYCIKELNSLTPGTVSAQNNALPVTWHAPEPGIGIRASAKLSQIPYSFDSSLSAKEVFPEGELDADLQQVDLRKTNSWRLKLGEIETPELIEVQLVNAIAPFVLCNRLSKLMRQENTGKKHIINVSAMEGKFHRFFKEDRHPHTNMAKAALNMMTHTAALDFAKDGIYMNAVDTGWVTDEDPVELAKRKEEIHDFQPPLDIVDGAARVLDPLYDGINTGKHWCGKFLKDYMPIDW</sequence>
<keyword evidence="2" id="KW-1185">Reference proteome</keyword>
<dbReference type="InterPro" id="IPR036291">
    <property type="entry name" value="NAD(P)-bd_dom_sf"/>
</dbReference>
<dbReference type="Pfam" id="PF13561">
    <property type="entry name" value="adh_short_C2"/>
    <property type="match status" value="1"/>
</dbReference>
<dbReference type="PANTHER" id="PTHR43544:SF2">
    <property type="entry name" value="OXIDOREDUCTASE"/>
    <property type="match status" value="1"/>
</dbReference>
<reference evidence="1" key="1">
    <citation type="journal article" date="2014" name="Int. J. Syst. Evol. Microbiol.">
        <title>Complete genome sequence of Corynebacterium casei LMG S-19264T (=DSM 44701T), isolated from a smear-ripened cheese.</title>
        <authorList>
            <consortium name="US DOE Joint Genome Institute (JGI-PGF)"/>
            <person name="Walter F."/>
            <person name="Albersmeier A."/>
            <person name="Kalinowski J."/>
            <person name="Ruckert C."/>
        </authorList>
    </citation>
    <scope>NUCLEOTIDE SEQUENCE</scope>
    <source>
        <strain evidence="1">KCTC 12113</strain>
    </source>
</reference>
<gene>
    <name evidence="1" type="ORF">GCM10007383_03660</name>
</gene>
<dbReference type="InterPro" id="IPR051468">
    <property type="entry name" value="Fungal_SecMetab_SDRs"/>
</dbReference>
<name>A0A918IMS4_9FLAO</name>
<dbReference type="Proteomes" id="UP000634668">
    <property type="component" value="Unassembled WGS sequence"/>
</dbReference>
<dbReference type="GO" id="GO:0016491">
    <property type="term" value="F:oxidoreductase activity"/>
    <property type="evidence" value="ECO:0007669"/>
    <property type="project" value="TreeGrafter"/>
</dbReference>
<evidence type="ECO:0000313" key="2">
    <source>
        <dbReference type="Proteomes" id="UP000634668"/>
    </source>
</evidence>
<organism evidence="1 2">
    <name type="scientific">Arenibacter certesii</name>
    <dbReference type="NCBI Taxonomy" id="228955"/>
    <lineage>
        <taxon>Bacteria</taxon>
        <taxon>Pseudomonadati</taxon>
        <taxon>Bacteroidota</taxon>
        <taxon>Flavobacteriia</taxon>
        <taxon>Flavobacteriales</taxon>
        <taxon>Flavobacteriaceae</taxon>
        <taxon>Arenibacter</taxon>
    </lineage>
</organism>